<dbReference type="GO" id="GO:0106370">
    <property type="term" value="F:protein-L-histidine N-pros-methyltransferase activity"/>
    <property type="evidence" value="ECO:0007669"/>
    <property type="project" value="InterPro"/>
</dbReference>
<dbReference type="InterPro" id="IPR029063">
    <property type="entry name" value="SAM-dependent_MTases_sf"/>
</dbReference>
<keyword evidence="3" id="KW-1185">Reference proteome</keyword>
<evidence type="ECO:0000313" key="2">
    <source>
        <dbReference type="EMBL" id="CAL1600261.1"/>
    </source>
</evidence>
<dbReference type="AlphaFoldDB" id="A0AAV2LFJ2"/>
<evidence type="ECO:0008006" key="4">
    <source>
        <dbReference type="Google" id="ProtNLM"/>
    </source>
</evidence>
<keyword evidence="1" id="KW-1133">Transmembrane helix</keyword>
<dbReference type="CDD" id="cd02440">
    <property type="entry name" value="AdoMet_MTases"/>
    <property type="match status" value="1"/>
</dbReference>
<feature type="transmembrane region" description="Helical" evidence="1">
    <location>
        <begin position="12"/>
        <end position="32"/>
    </location>
</feature>
<protein>
    <recommendedName>
        <fullName evidence="4">Methyltransferase-like protein 9</fullName>
    </recommendedName>
</protein>
<dbReference type="InterPro" id="IPR007884">
    <property type="entry name" value="METL9"/>
</dbReference>
<dbReference type="Pfam" id="PF05219">
    <property type="entry name" value="DREV"/>
    <property type="match status" value="1"/>
</dbReference>
<dbReference type="Gene3D" id="3.40.50.150">
    <property type="entry name" value="Vaccinia Virus protein VP39"/>
    <property type="match status" value="1"/>
</dbReference>
<accession>A0AAV2LFJ2</accession>
<reference evidence="2 3" key="1">
    <citation type="submission" date="2024-04" db="EMBL/GenBank/DDBJ databases">
        <authorList>
            <person name="Waldvogel A.-M."/>
            <person name="Schoenle A."/>
        </authorList>
    </citation>
    <scope>NUCLEOTIDE SEQUENCE [LARGE SCALE GENOMIC DNA]</scope>
</reference>
<organism evidence="2 3">
    <name type="scientific">Knipowitschia caucasica</name>
    <name type="common">Caucasian dwarf goby</name>
    <name type="synonym">Pomatoschistus caucasicus</name>
    <dbReference type="NCBI Taxonomy" id="637954"/>
    <lineage>
        <taxon>Eukaryota</taxon>
        <taxon>Metazoa</taxon>
        <taxon>Chordata</taxon>
        <taxon>Craniata</taxon>
        <taxon>Vertebrata</taxon>
        <taxon>Euteleostomi</taxon>
        <taxon>Actinopterygii</taxon>
        <taxon>Neopterygii</taxon>
        <taxon>Teleostei</taxon>
        <taxon>Neoteleostei</taxon>
        <taxon>Acanthomorphata</taxon>
        <taxon>Gobiaria</taxon>
        <taxon>Gobiiformes</taxon>
        <taxon>Gobioidei</taxon>
        <taxon>Gobiidae</taxon>
        <taxon>Gobiinae</taxon>
        <taxon>Knipowitschia</taxon>
    </lineage>
</organism>
<dbReference type="PANTHER" id="PTHR12890:SF0">
    <property type="entry name" value="PROTEIN-L-HISTIDINE N-PROS-METHYLTRANSFERASE"/>
    <property type="match status" value="1"/>
</dbReference>
<proteinExistence type="predicted"/>
<keyword evidence="1" id="KW-0812">Transmembrane</keyword>
<dbReference type="SUPFAM" id="SSF53335">
    <property type="entry name" value="S-adenosyl-L-methionine-dependent methyltransferases"/>
    <property type="match status" value="1"/>
</dbReference>
<gene>
    <name evidence="2" type="ORF">KC01_LOCUS28367</name>
</gene>
<evidence type="ECO:0000313" key="3">
    <source>
        <dbReference type="Proteomes" id="UP001497482"/>
    </source>
</evidence>
<name>A0AAV2LFJ2_KNICA</name>
<evidence type="ECO:0000256" key="1">
    <source>
        <dbReference type="SAM" id="Phobius"/>
    </source>
</evidence>
<sequence length="331" mass="38196">MQWVKFTHRAHQLRTVVFVAWVLFYVGLLLAVRRMWSSRYARSPVVRALLAANNNDGSPENEEWYQCVPDQLGNKLQQHFVQSSLDQDTKVFLRLSMEKSGWLFTQLYHSFMSTVLSPVVSRTSINGFLSRGSMFVFSSGQFQRLLRVSPDWRADRLLDLGAGDGGVTQIMGSHFREVYATEVSPPMKWHLQRKNYKLLGIDEWHQTGFKYDVISCLNLLDRCEDPLALLRDMRDSLVPKTGRVVLAAVVPFQPYVEVGGQWQRPKEHLKILGKTWEEQVSNLSTEVFEKTGFEVEAVTRLPYLCEGDMYNDYYVLDDAVFVLKPTAKDFH</sequence>
<dbReference type="EMBL" id="OZ035845">
    <property type="protein sequence ID" value="CAL1600261.1"/>
    <property type="molecule type" value="Genomic_DNA"/>
</dbReference>
<dbReference type="Proteomes" id="UP001497482">
    <property type="component" value="Chromosome 23"/>
</dbReference>
<dbReference type="PANTHER" id="PTHR12890">
    <property type="entry name" value="DREV PROTEIN"/>
    <property type="match status" value="1"/>
</dbReference>
<keyword evidence="1" id="KW-0472">Membrane</keyword>